<dbReference type="PANTHER" id="PTHR10429">
    <property type="entry name" value="DNA-3-METHYLADENINE GLYCOSYLASE"/>
    <property type="match status" value="1"/>
</dbReference>
<organism evidence="6 7">
    <name type="scientific">Candidatus Vogelbacteria bacterium CG10_big_fil_rev_8_21_14_0_10_49_38</name>
    <dbReference type="NCBI Taxonomy" id="1975043"/>
    <lineage>
        <taxon>Bacteria</taxon>
        <taxon>Candidatus Vogeliibacteriota</taxon>
    </lineage>
</organism>
<evidence type="ECO:0000256" key="1">
    <source>
        <dbReference type="ARBA" id="ARBA00009232"/>
    </source>
</evidence>
<dbReference type="EMBL" id="PCYK01000017">
    <property type="protein sequence ID" value="PIR45967.1"/>
    <property type="molecule type" value="Genomic_DNA"/>
</dbReference>
<comment type="similarity">
    <text evidence="1 5">Belongs to the DNA glycosylase MPG family.</text>
</comment>
<reference evidence="6 7" key="1">
    <citation type="submission" date="2017-09" db="EMBL/GenBank/DDBJ databases">
        <title>Depth-based differentiation of microbial function through sediment-hosted aquifers and enrichment of novel symbionts in the deep terrestrial subsurface.</title>
        <authorList>
            <person name="Probst A.J."/>
            <person name="Ladd B."/>
            <person name="Jarett J.K."/>
            <person name="Geller-Mcgrath D.E."/>
            <person name="Sieber C.M."/>
            <person name="Emerson J.B."/>
            <person name="Anantharaman K."/>
            <person name="Thomas B.C."/>
            <person name="Malmstrom R."/>
            <person name="Stieglmeier M."/>
            <person name="Klingl A."/>
            <person name="Woyke T."/>
            <person name="Ryan C.M."/>
            <person name="Banfield J.F."/>
        </authorList>
    </citation>
    <scope>NUCLEOTIDE SEQUENCE [LARGE SCALE GENOMIC DNA]</scope>
    <source>
        <strain evidence="6">CG10_big_fil_rev_8_21_14_0_10_49_38</strain>
    </source>
</reference>
<dbReference type="CDD" id="cd00540">
    <property type="entry name" value="AAG"/>
    <property type="match status" value="1"/>
</dbReference>
<dbReference type="GO" id="GO:0006284">
    <property type="term" value="P:base-excision repair"/>
    <property type="evidence" value="ECO:0007669"/>
    <property type="project" value="InterPro"/>
</dbReference>
<evidence type="ECO:0000313" key="6">
    <source>
        <dbReference type="EMBL" id="PIR45967.1"/>
    </source>
</evidence>
<proteinExistence type="inferred from homology"/>
<dbReference type="PANTHER" id="PTHR10429:SF0">
    <property type="entry name" value="DNA-3-METHYLADENINE GLYCOSYLASE"/>
    <property type="match status" value="1"/>
</dbReference>
<dbReference type="EC" id="3.2.2.-" evidence="5"/>
<evidence type="ECO:0000313" key="7">
    <source>
        <dbReference type="Proteomes" id="UP000230431"/>
    </source>
</evidence>
<evidence type="ECO:0000256" key="5">
    <source>
        <dbReference type="HAMAP-Rule" id="MF_00527"/>
    </source>
</evidence>
<dbReference type="Proteomes" id="UP000230431">
    <property type="component" value="Unassembled WGS sequence"/>
</dbReference>
<keyword evidence="2 5" id="KW-0227">DNA damage</keyword>
<dbReference type="InterPro" id="IPR003180">
    <property type="entry name" value="MPG"/>
</dbReference>
<gene>
    <name evidence="6" type="ORF">COV08_02285</name>
</gene>
<dbReference type="GO" id="GO:0003905">
    <property type="term" value="F:alkylbase DNA N-glycosylase activity"/>
    <property type="evidence" value="ECO:0007669"/>
    <property type="project" value="InterPro"/>
</dbReference>
<dbReference type="Pfam" id="PF02245">
    <property type="entry name" value="Pur_DNA_glyco"/>
    <property type="match status" value="1"/>
</dbReference>
<protein>
    <recommendedName>
        <fullName evidence="5">Putative 3-methyladenine DNA glycosylase</fullName>
        <ecNumber evidence="5">3.2.2.-</ecNumber>
    </recommendedName>
</protein>
<accession>A0A2H0RHN4</accession>
<dbReference type="InterPro" id="IPR036995">
    <property type="entry name" value="MPG_sf"/>
</dbReference>
<comment type="caution">
    <text evidence="6">The sequence shown here is derived from an EMBL/GenBank/DDBJ whole genome shotgun (WGS) entry which is preliminary data.</text>
</comment>
<evidence type="ECO:0000256" key="2">
    <source>
        <dbReference type="ARBA" id="ARBA00022763"/>
    </source>
</evidence>
<evidence type="ECO:0000256" key="3">
    <source>
        <dbReference type="ARBA" id="ARBA00022801"/>
    </source>
</evidence>
<name>A0A2H0RHN4_9BACT</name>
<dbReference type="AlphaFoldDB" id="A0A2H0RHN4"/>
<sequence>MKPARKVLTPAFFNRSALAVASELVGKYLVMKDSGRNIALMITESEAYDGESDLANHASRGRTKRTEVMYDVPGHFYVYLCYGMYWLLNVVTGAKDYPAAVLIRGLEGWPGPGKLTKALGIDQRFHSLPATTKTGLWFEDRGVRPAKILTLPRVGVSYAGPVWSKKKYRFKLPET</sequence>
<dbReference type="Gene3D" id="3.10.300.10">
    <property type="entry name" value="Methylpurine-DNA glycosylase (MPG)"/>
    <property type="match status" value="2"/>
</dbReference>
<dbReference type="InterPro" id="IPR011034">
    <property type="entry name" value="Formyl_transferase-like_C_sf"/>
</dbReference>
<dbReference type="GO" id="GO:0003677">
    <property type="term" value="F:DNA binding"/>
    <property type="evidence" value="ECO:0007669"/>
    <property type="project" value="InterPro"/>
</dbReference>
<keyword evidence="3 5" id="KW-0378">Hydrolase</keyword>
<dbReference type="SUPFAM" id="SSF50486">
    <property type="entry name" value="FMT C-terminal domain-like"/>
    <property type="match status" value="1"/>
</dbReference>
<evidence type="ECO:0000256" key="4">
    <source>
        <dbReference type="ARBA" id="ARBA00023204"/>
    </source>
</evidence>
<keyword evidence="4 5" id="KW-0234">DNA repair</keyword>
<dbReference type="HAMAP" id="MF_00527">
    <property type="entry name" value="3MGH"/>
    <property type="match status" value="1"/>
</dbReference>